<dbReference type="InterPro" id="IPR003149">
    <property type="entry name" value="Fe_hydrogenase_ssu"/>
</dbReference>
<evidence type="ECO:0000259" key="14">
    <source>
        <dbReference type="PROSITE" id="PS51085"/>
    </source>
</evidence>
<keyword evidence="8" id="KW-1278">Translocase</keyword>
<dbReference type="InterPro" id="IPR017900">
    <property type="entry name" value="4Fe4S_Fe_S_CS"/>
</dbReference>
<comment type="subcellular location">
    <subcellularLocation>
        <location evidence="2">Membrane</location>
    </subcellularLocation>
</comment>
<keyword evidence="10" id="KW-0411">Iron-sulfur</keyword>
<dbReference type="GO" id="GO:0016020">
    <property type="term" value="C:membrane"/>
    <property type="evidence" value="ECO:0007669"/>
    <property type="project" value="UniProtKB-SubCell"/>
</dbReference>
<evidence type="ECO:0000256" key="7">
    <source>
        <dbReference type="ARBA" id="ARBA00022737"/>
    </source>
</evidence>
<evidence type="ECO:0000256" key="4">
    <source>
        <dbReference type="ARBA" id="ARBA00022485"/>
    </source>
</evidence>
<dbReference type="FunFam" id="3.10.20.740:FF:000004">
    <property type="entry name" value="NADH-quinone oxidoreductase"/>
    <property type="match status" value="1"/>
</dbReference>
<evidence type="ECO:0000256" key="3">
    <source>
        <dbReference type="ARBA" id="ARBA00005404"/>
    </source>
</evidence>
<keyword evidence="7" id="KW-0677">Repeat</keyword>
<dbReference type="PROSITE" id="PS00198">
    <property type="entry name" value="4FE4S_FER_1"/>
    <property type="match status" value="1"/>
</dbReference>
<dbReference type="SUPFAM" id="SSF53920">
    <property type="entry name" value="Fe-only hydrogenase"/>
    <property type="match status" value="1"/>
</dbReference>
<dbReference type="Gene3D" id="3.40.50.1780">
    <property type="match status" value="1"/>
</dbReference>
<comment type="cofactor">
    <cofactor evidence="1">
        <name>[4Fe-4S] cluster</name>
        <dbReference type="ChEBI" id="CHEBI:49883"/>
    </cofactor>
</comment>
<keyword evidence="5" id="KW-0001">2Fe-2S</keyword>
<dbReference type="PROSITE" id="PS51839">
    <property type="entry name" value="4FE4S_HC3"/>
    <property type="match status" value="1"/>
</dbReference>
<accession>A0A367ZPA3</accession>
<evidence type="ECO:0000256" key="1">
    <source>
        <dbReference type="ARBA" id="ARBA00001966"/>
    </source>
</evidence>
<reference evidence="17 18" key="1">
    <citation type="submission" date="2018-05" db="EMBL/GenBank/DDBJ databases">
        <title>A metagenomic window into the 2 km-deep terrestrial subsurface aquifer revealed taxonomically and functionally diverse microbial community comprising novel uncultured bacterial lineages.</title>
        <authorList>
            <person name="Kadnikov V.V."/>
            <person name="Mardanov A.V."/>
            <person name="Beletsky A.V."/>
            <person name="Banks D."/>
            <person name="Pimenov N.V."/>
            <person name="Frank Y.A."/>
            <person name="Karnachuk O.V."/>
            <person name="Ravin N.V."/>
        </authorList>
    </citation>
    <scope>NUCLEOTIDE SEQUENCE [LARGE SCALE GENOMIC DNA]</scope>
    <source>
        <strain evidence="17">BY5</strain>
    </source>
</reference>
<organism evidence="17 18">
    <name type="scientific">Candidatus Ozemobacter sibiricus</name>
    <dbReference type="NCBI Taxonomy" id="2268124"/>
    <lineage>
        <taxon>Bacteria</taxon>
        <taxon>Candidatus Ozemobacteria</taxon>
        <taxon>Candidatus Ozemobacterales</taxon>
        <taxon>Candidatus Ozemobacteraceae</taxon>
        <taxon>Candidatus Ozemobacter</taxon>
    </lineage>
</organism>
<comment type="similarity">
    <text evidence="3">Belongs to the complex I 75 kDa subunit family.</text>
</comment>
<gene>
    <name evidence="17" type="ORF">OZSIB_4333</name>
</gene>
<keyword evidence="9" id="KW-0408">Iron</keyword>
<dbReference type="PROSITE" id="PS51379">
    <property type="entry name" value="4FE4S_FER_2"/>
    <property type="match status" value="2"/>
</dbReference>
<dbReference type="InterPro" id="IPR019574">
    <property type="entry name" value="NADH_UbQ_OxRdtase_Gsu_4Fe4S-bd"/>
</dbReference>
<dbReference type="InterPro" id="IPR054351">
    <property type="entry name" value="NADH_UbQ_OxRdtase_ferredoxin"/>
</dbReference>
<dbReference type="InterPro" id="IPR036010">
    <property type="entry name" value="2Fe-2S_ferredoxin-like_sf"/>
</dbReference>
<dbReference type="EMBL" id="QOQW01000012">
    <property type="protein sequence ID" value="RCK79579.1"/>
    <property type="molecule type" value="Genomic_DNA"/>
</dbReference>
<dbReference type="InterPro" id="IPR049830">
    <property type="entry name" value="HndD"/>
</dbReference>
<dbReference type="FunFam" id="3.30.70.20:FF:000035">
    <property type="entry name" value="Iron hydrogenase 1"/>
    <property type="match status" value="1"/>
</dbReference>
<dbReference type="Pfam" id="PF22117">
    <property type="entry name" value="Fer4_Nqo3"/>
    <property type="match status" value="1"/>
</dbReference>
<dbReference type="Gene3D" id="3.10.20.740">
    <property type="match status" value="1"/>
</dbReference>
<dbReference type="Gene3D" id="4.10.260.20">
    <property type="entry name" value="Iron hydrogenase, small subunit"/>
    <property type="match status" value="1"/>
</dbReference>
<dbReference type="CDD" id="cd00207">
    <property type="entry name" value="fer2"/>
    <property type="match status" value="1"/>
</dbReference>
<dbReference type="Pfam" id="PF13510">
    <property type="entry name" value="Fer2_4"/>
    <property type="match status" value="1"/>
</dbReference>
<evidence type="ECO:0000256" key="11">
    <source>
        <dbReference type="ARBA" id="ARBA00023027"/>
    </source>
</evidence>
<evidence type="ECO:0000259" key="15">
    <source>
        <dbReference type="PROSITE" id="PS51379"/>
    </source>
</evidence>
<evidence type="ECO:0000313" key="18">
    <source>
        <dbReference type="Proteomes" id="UP000252355"/>
    </source>
</evidence>
<feature type="domain" description="2Fe-2S ferredoxin-type" evidence="14">
    <location>
        <begin position="1"/>
        <end position="78"/>
    </location>
</feature>
<dbReference type="GO" id="GO:0051539">
    <property type="term" value="F:4 iron, 4 sulfur cluster binding"/>
    <property type="evidence" value="ECO:0007669"/>
    <property type="project" value="UniProtKB-KW"/>
</dbReference>
<evidence type="ECO:0000256" key="13">
    <source>
        <dbReference type="ARBA" id="ARBA00034078"/>
    </source>
</evidence>
<comment type="caution">
    <text evidence="17">The sequence shown here is derived from an EMBL/GenBank/DDBJ whole genome shotgun (WGS) entry which is preliminary data.</text>
</comment>
<dbReference type="GO" id="GO:0051537">
    <property type="term" value="F:2 iron, 2 sulfur cluster binding"/>
    <property type="evidence" value="ECO:0007669"/>
    <property type="project" value="UniProtKB-KW"/>
</dbReference>
<proteinExistence type="inferred from homology"/>
<feature type="domain" description="4Fe-4S ferredoxin-type" evidence="15">
    <location>
        <begin position="176"/>
        <end position="209"/>
    </location>
</feature>
<dbReference type="SUPFAM" id="SSF54862">
    <property type="entry name" value="4Fe-4S ferredoxins"/>
    <property type="match status" value="1"/>
</dbReference>
<dbReference type="SUPFAM" id="SSF54292">
    <property type="entry name" value="2Fe-2S ferredoxin-like"/>
    <property type="match status" value="1"/>
</dbReference>
<evidence type="ECO:0000256" key="6">
    <source>
        <dbReference type="ARBA" id="ARBA00022723"/>
    </source>
</evidence>
<evidence type="ECO:0000313" key="17">
    <source>
        <dbReference type="EMBL" id="RCK79579.1"/>
    </source>
</evidence>
<dbReference type="InterPro" id="IPR013352">
    <property type="entry name" value="Fe_hydrogenase_subset"/>
</dbReference>
<comment type="cofactor">
    <cofactor evidence="13">
        <name>[2Fe-2S] cluster</name>
        <dbReference type="ChEBI" id="CHEBI:190135"/>
    </cofactor>
</comment>
<feature type="domain" description="4Fe-4S His(Cys)3-ligated-type" evidence="16">
    <location>
        <begin position="78"/>
        <end position="117"/>
    </location>
</feature>
<dbReference type="Pfam" id="PF02256">
    <property type="entry name" value="Fe_hyd_SSU"/>
    <property type="match status" value="1"/>
</dbReference>
<keyword evidence="6" id="KW-0479">Metal-binding</keyword>
<evidence type="ECO:0000256" key="12">
    <source>
        <dbReference type="ARBA" id="ARBA00023136"/>
    </source>
</evidence>
<dbReference type="Proteomes" id="UP000252355">
    <property type="component" value="Unassembled WGS sequence"/>
</dbReference>
<dbReference type="Pfam" id="PF02906">
    <property type="entry name" value="Fe_hyd_lg_C"/>
    <property type="match status" value="1"/>
</dbReference>
<keyword evidence="4" id="KW-0004">4Fe-4S</keyword>
<dbReference type="Gene3D" id="3.30.70.20">
    <property type="match status" value="1"/>
</dbReference>
<evidence type="ECO:0000256" key="10">
    <source>
        <dbReference type="ARBA" id="ARBA00023014"/>
    </source>
</evidence>
<dbReference type="GO" id="GO:0008901">
    <property type="term" value="F:ferredoxin hydrogenase activity"/>
    <property type="evidence" value="ECO:0007669"/>
    <property type="project" value="InterPro"/>
</dbReference>
<dbReference type="SMART" id="SM00929">
    <property type="entry name" value="NADH-G_4Fe-4S_3"/>
    <property type="match status" value="1"/>
</dbReference>
<evidence type="ECO:0000256" key="5">
    <source>
        <dbReference type="ARBA" id="ARBA00022714"/>
    </source>
</evidence>
<sequence length="572" mass="62551">MMNVEINGTPCSFEPGLTILDACRKIGVDIPTLCHLKGLNPSGSCRICVVEVDGARSLVPACAHPLTEGMKIRTNTDRIRDARKLIVELLIANHPQDCLTCSRSLTCELQKLAQELGAEPRPQFKERRVYPIDASSPALVRDANKCIICGRCVRVCEEIQGIGAIDFTKRGFQTMVLPAFNEDLANTTCVNCGQCIKVCPTGALTENFAVRDVIDALSTKGKTVVAQIAPAVRVALGELFGVDEDNVAPLLVNALRRIGFAYVFDTNFAADLTIMEEGTELVERLTKGGVLPMITSCSPGWIKFIEHFFPHFLPNLSTCKSPQQMQGAMIKGYWAKRMNLDPRQVHVVSLMPCTAKKFEAQRPEMEVDGIRDVDTVLTTREVARLLKAYDVDLKICQPEPFDHPLGESSGAGAIFGATGGVAEAALRTAHKLVTGQEMANLNIEAVRGFTGIKEATIALGDLKLRIAVVSGLANARQVLQALEKGERQYDFIEIMACPGGCLNGGGQPTVFDVEALQKRLAKIYAIDAGMSLRRSHDNPSIKKLYADFLERPNSSIAHHYLHTHYHARQEQA</sequence>
<evidence type="ECO:0000256" key="8">
    <source>
        <dbReference type="ARBA" id="ARBA00022967"/>
    </source>
</evidence>
<name>A0A367ZPA3_9BACT</name>
<evidence type="ECO:0000256" key="2">
    <source>
        <dbReference type="ARBA" id="ARBA00004370"/>
    </source>
</evidence>
<protein>
    <submittedName>
        <fullName evidence="17">[FeFe] hydrogenase large subuni</fullName>
    </submittedName>
</protein>
<dbReference type="NCBIfam" id="NF040763">
    <property type="entry name" value="FeFe_hydrog_A6"/>
    <property type="match status" value="1"/>
</dbReference>
<dbReference type="InterPro" id="IPR009016">
    <property type="entry name" value="Fe_hydrogenase"/>
</dbReference>
<dbReference type="InterPro" id="IPR036991">
    <property type="entry name" value="Fe_hydrogenase_ssu_sf"/>
</dbReference>
<dbReference type="GO" id="GO:0005506">
    <property type="term" value="F:iron ion binding"/>
    <property type="evidence" value="ECO:0007669"/>
    <property type="project" value="InterPro"/>
</dbReference>
<dbReference type="AlphaFoldDB" id="A0A367ZPA3"/>
<dbReference type="PANTHER" id="PTHR11615">
    <property type="entry name" value="NITRATE, FORMATE, IRON DEHYDROGENASE"/>
    <property type="match status" value="1"/>
</dbReference>
<dbReference type="Pfam" id="PF10588">
    <property type="entry name" value="NADH-G_4Fe-4S_3"/>
    <property type="match status" value="1"/>
</dbReference>
<dbReference type="InterPro" id="IPR017896">
    <property type="entry name" value="4Fe4S_Fe-S-bd"/>
</dbReference>
<dbReference type="InterPro" id="IPR050340">
    <property type="entry name" value="Cytosolic_Fe-S_CAF"/>
</dbReference>
<feature type="domain" description="4Fe-4S ferredoxin-type" evidence="15">
    <location>
        <begin position="137"/>
        <end position="167"/>
    </location>
</feature>
<dbReference type="SMART" id="SM00902">
    <property type="entry name" value="Fe_hyd_SSU"/>
    <property type="match status" value="1"/>
</dbReference>
<dbReference type="NCBIfam" id="TIGR02512">
    <property type="entry name" value="FeFe_hydrog_A"/>
    <property type="match status" value="1"/>
</dbReference>
<dbReference type="InterPro" id="IPR004108">
    <property type="entry name" value="Fe_hydrogenase_lsu_C"/>
</dbReference>
<keyword evidence="11" id="KW-0520">NAD</keyword>
<evidence type="ECO:0000256" key="9">
    <source>
        <dbReference type="ARBA" id="ARBA00023004"/>
    </source>
</evidence>
<evidence type="ECO:0000259" key="16">
    <source>
        <dbReference type="PROSITE" id="PS51839"/>
    </source>
</evidence>
<dbReference type="Gene3D" id="3.40.950.10">
    <property type="entry name" value="Fe-only Hydrogenase (Larger Subunit), Chain L, domain 3"/>
    <property type="match status" value="1"/>
</dbReference>
<dbReference type="InterPro" id="IPR001041">
    <property type="entry name" value="2Fe-2S_ferredoxin-type"/>
</dbReference>
<dbReference type="PROSITE" id="PS51085">
    <property type="entry name" value="2FE2S_FER_2"/>
    <property type="match status" value="1"/>
</dbReference>
<keyword evidence="12" id="KW-0472">Membrane</keyword>